<keyword evidence="5" id="KW-1133">Transmembrane helix</keyword>
<keyword evidence="3" id="KW-0378">Hydrolase</keyword>
<dbReference type="Proteomes" id="UP001156102">
    <property type="component" value="Unassembled WGS sequence"/>
</dbReference>
<evidence type="ECO:0000313" key="7">
    <source>
        <dbReference type="EMBL" id="MCP8970877.1"/>
    </source>
</evidence>
<gene>
    <name evidence="7" type="ORF">NK662_20365</name>
</gene>
<dbReference type="InterPro" id="IPR004843">
    <property type="entry name" value="Calcineurin-like_PHP"/>
</dbReference>
<keyword evidence="8" id="KW-1185">Reference proteome</keyword>
<evidence type="ECO:0000259" key="6">
    <source>
        <dbReference type="Pfam" id="PF00149"/>
    </source>
</evidence>
<sequence length="286" mass="32503">MITRRQFLKRAWRGSLYTLLTTGIGYYYARYIEPKLLGISKHTVRSPLIPKSFAGIKIVQFSDLHLGYHYSIGQLRRVVDTINAQSPDVVFFTGDLMDDQRSFGSTEEIWQLLKRIQAPLGKYCIYGNHDHGGYGTELYKTLMTRADFRLLQNEEARIRLLDGSEIAVLGLDDMMLGHPEPEKTAQLAHPDVFTILLAHEPDVAPRIADYPVNLQLSGHSHGGQVKLPFFGPVITPPLARIYTEGFYTITGAYKLTLFVSRGLGMTRVPFRFLSRPEIVVFTMHRE</sequence>
<keyword evidence="5" id="KW-0472">Membrane</keyword>
<dbReference type="RefSeq" id="WP_254760803.1">
    <property type="nucleotide sequence ID" value="NZ_JANCLT010000015.1"/>
</dbReference>
<accession>A0AA41X8R8</accession>
<comment type="similarity">
    <text evidence="4">Belongs to the metallophosphoesterase superfamily.</text>
</comment>
<dbReference type="SUPFAM" id="SSF56300">
    <property type="entry name" value="Metallo-dependent phosphatases"/>
    <property type="match status" value="1"/>
</dbReference>
<evidence type="ECO:0000256" key="4">
    <source>
        <dbReference type="ARBA" id="ARBA00061089"/>
    </source>
</evidence>
<dbReference type="Pfam" id="PF00149">
    <property type="entry name" value="Metallophos"/>
    <property type="match status" value="1"/>
</dbReference>
<dbReference type="Gene3D" id="3.60.21.10">
    <property type="match status" value="1"/>
</dbReference>
<evidence type="ECO:0000256" key="1">
    <source>
        <dbReference type="ARBA" id="ARBA00001968"/>
    </source>
</evidence>
<dbReference type="GO" id="GO:0009245">
    <property type="term" value="P:lipid A biosynthetic process"/>
    <property type="evidence" value="ECO:0007669"/>
    <property type="project" value="TreeGrafter"/>
</dbReference>
<protein>
    <submittedName>
        <fullName evidence="7">Metallophosphoesterase</fullName>
    </submittedName>
</protein>
<feature type="domain" description="Calcineurin-like phosphoesterase" evidence="6">
    <location>
        <begin position="56"/>
        <end position="222"/>
    </location>
</feature>
<dbReference type="EMBL" id="JANCLT010000015">
    <property type="protein sequence ID" value="MCP8970877.1"/>
    <property type="molecule type" value="Genomic_DNA"/>
</dbReference>
<dbReference type="CDD" id="cd07385">
    <property type="entry name" value="MPP_YkuE_C"/>
    <property type="match status" value="1"/>
</dbReference>
<name>A0AA41X8R8_9BACI</name>
<evidence type="ECO:0000256" key="3">
    <source>
        <dbReference type="ARBA" id="ARBA00022801"/>
    </source>
</evidence>
<proteinExistence type="inferred from homology"/>
<dbReference type="GO" id="GO:0016020">
    <property type="term" value="C:membrane"/>
    <property type="evidence" value="ECO:0007669"/>
    <property type="project" value="GOC"/>
</dbReference>
<keyword evidence="2" id="KW-0479">Metal-binding</keyword>
<dbReference type="FunFam" id="3.60.21.10:FF:000028">
    <property type="entry name" value="Putative metallophosphoesterase"/>
    <property type="match status" value="1"/>
</dbReference>
<dbReference type="GO" id="GO:0046872">
    <property type="term" value="F:metal ion binding"/>
    <property type="evidence" value="ECO:0007669"/>
    <property type="project" value="UniProtKB-KW"/>
</dbReference>
<keyword evidence="5" id="KW-0812">Transmembrane</keyword>
<dbReference type="PANTHER" id="PTHR31302:SF25">
    <property type="entry name" value="PHOSPHOESTERASE"/>
    <property type="match status" value="1"/>
</dbReference>
<comment type="cofactor">
    <cofactor evidence="1">
        <name>a divalent metal cation</name>
        <dbReference type="ChEBI" id="CHEBI:60240"/>
    </cofactor>
</comment>
<dbReference type="InterPro" id="IPR051158">
    <property type="entry name" value="Metallophosphoesterase_sf"/>
</dbReference>
<dbReference type="InterPro" id="IPR029052">
    <property type="entry name" value="Metallo-depent_PP-like"/>
</dbReference>
<reference evidence="7" key="1">
    <citation type="submission" date="2022-07" db="EMBL/GenBank/DDBJ databases">
        <authorList>
            <person name="Li W.-J."/>
            <person name="Deng Q.-Q."/>
        </authorList>
    </citation>
    <scope>NUCLEOTIDE SEQUENCE</scope>
    <source>
        <strain evidence="7">SYSU M60031</strain>
    </source>
</reference>
<feature type="transmembrane region" description="Helical" evidence="5">
    <location>
        <begin position="12"/>
        <end position="29"/>
    </location>
</feature>
<evidence type="ECO:0000313" key="8">
    <source>
        <dbReference type="Proteomes" id="UP001156102"/>
    </source>
</evidence>
<dbReference type="AlphaFoldDB" id="A0AA41X8R8"/>
<dbReference type="PANTHER" id="PTHR31302">
    <property type="entry name" value="TRANSMEMBRANE PROTEIN WITH METALLOPHOSPHOESTERASE DOMAIN-RELATED"/>
    <property type="match status" value="1"/>
</dbReference>
<comment type="caution">
    <text evidence="7">The sequence shown here is derived from an EMBL/GenBank/DDBJ whole genome shotgun (WGS) entry which is preliminary data.</text>
</comment>
<evidence type="ECO:0000256" key="5">
    <source>
        <dbReference type="SAM" id="Phobius"/>
    </source>
</evidence>
<organism evidence="7 8">
    <name type="scientific">Ectobacillus ponti</name>
    <dbReference type="NCBI Taxonomy" id="2961894"/>
    <lineage>
        <taxon>Bacteria</taxon>
        <taxon>Bacillati</taxon>
        <taxon>Bacillota</taxon>
        <taxon>Bacilli</taxon>
        <taxon>Bacillales</taxon>
        <taxon>Bacillaceae</taxon>
        <taxon>Ectobacillus</taxon>
    </lineage>
</organism>
<dbReference type="GO" id="GO:0008758">
    <property type="term" value="F:UDP-2,3-diacylglucosamine hydrolase activity"/>
    <property type="evidence" value="ECO:0007669"/>
    <property type="project" value="TreeGrafter"/>
</dbReference>
<evidence type="ECO:0000256" key="2">
    <source>
        <dbReference type="ARBA" id="ARBA00022723"/>
    </source>
</evidence>